<dbReference type="AlphaFoldDB" id="A0AAX6HXF3"/>
<gene>
    <name evidence="1" type="ORF">M6B38_287095</name>
</gene>
<dbReference type="Proteomes" id="UP001140949">
    <property type="component" value="Unassembled WGS sequence"/>
</dbReference>
<dbReference type="GO" id="GO:0030674">
    <property type="term" value="F:protein-macromolecule adaptor activity"/>
    <property type="evidence" value="ECO:0007669"/>
    <property type="project" value="TreeGrafter"/>
</dbReference>
<dbReference type="PANTHER" id="PTHR36722">
    <property type="entry name" value="TYPE 2 DNA TOPOISOMERASE 6 SUBUNIT B-LIKE"/>
    <property type="match status" value="1"/>
</dbReference>
<proteinExistence type="predicted"/>
<dbReference type="InterPro" id="IPR034566">
    <property type="entry name" value="MTOPVIB_plant"/>
</dbReference>
<dbReference type="GO" id="GO:0042138">
    <property type="term" value="P:meiotic DNA double-strand break formation"/>
    <property type="evidence" value="ECO:0007669"/>
    <property type="project" value="InterPro"/>
</dbReference>
<comment type="caution">
    <text evidence="1">The sequence shown here is derived from an EMBL/GenBank/DDBJ whole genome shotgun (WGS) entry which is preliminary data.</text>
</comment>
<dbReference type="GO" id="GO:0000793">
    <property type="term" value="C:condensed chromosome"/>
    <property type="evidence" value="ECO:0007669"/>
    <property type="project" value="TreeGrafter"/>
</dbReference>
<reference evidence="1" key="2">
    <citation type="submission" date="2023-04" db="EMBL/GenBank/DDBJ databases">
        <authorList>
            <person name="Bruccoleri R.E."/>
            <person name="Oakeley E.J."/>
            <person name="Faust A.-M."/>
            <person name="Dessus-Babus S."/>
            <person name="Altorfer M."/>
            <person name="Burckhardt D."/>
            <person name="Oertli M."/>
            <person name="Naumann U."/>
            <person name="Petersen F."/>
            <person name="Wong J."/>
        </authorList>
    </citation>
    <scope>NUCLEOTIDE SEQUENCE</scope>
    <source>
        <strain evidence="1">GSM-AAB239-AS_SAM_17_03QT</strain>
        <tissue evidence="1">Leaf</tissue>
    </source>
</reference>
<sequence>MLGHSGIGTEVCLSTAEDNFDELVAWVIQLVQKMLVLKSQNVAVELVVDHIDNQESRRDHLLQRTDNDSLPVSLSYIELLVSGLEEYVLKHGIFVEEKFQTCSTRRDDLKVGSGQASTAENSKGTGQTVEVIIVIATMASQPCCWRANSSTTQVLYFQDFSLSAISQPSINALVNVDWQNYGLRLTGNFVDDDHHAVLKWENMALFSHIDIAIHNYSKITIPQARQETPAIRSLIKKAVKSALDDLKAKYTGFFLSSHAFKVREYAPDLSKSIAGLILSSNDPDFQNECGALLGLEADDAGFKERIETCIQEKIIGVLEMNDRKPKGERDNGTSLFECESLAGEGCLDDGDDAEAEEWSALDL</sequence>
<dbReference type="PANTHER" id="PTHR36722:SF1">
    <property type="entry name" value="TYPE 2 DNA TOPOISOMERASE 6 SUBUNIT B-LIKE"/>
    <property type="match status" value="1"/>
</dbReference>
<accession>A0AAX6HXF3</accession>
<evidence type="ECO:0000313" key="2">
    <source>
        <dbReference type="Proteomes" id="UP001140949"/>
    </source>
</evidence>
<keyword evidence="2" id="KW-1185">Reference proteome</keyword>
<evidence type="ECO:0000313" key="1">
    <source>
        <dbReference type="EMBL" id="KAJ6845468.1"/>
    </source>
</evidence>
<dbReference type="EMBL" id="JANAVB010006199">
    <property type="protein sequence ID" value="KAJ6845468.1"/>
    <property type="molecule type" value="Genomic_DNA"/>
</dbReference>
<name>A0AAX6HXF3_IRIPA</name>
<dbReference type="GO" id="GO:0007131">
    <property type="term" value="P:reciprocal meiotic recombination"/>
    <property type="evidence" value="ECO:0007669"/>
    <property type="project" value="TreeGrafter"/>
</dbReference>
<organism evidence="1 2">
    <name type="scientific">Iris pallida</name>
    <name type="common">Sweet iris</name>
    <dbReference type="NCBI Taxonomy" id="29817"/>
    <lineage>
        <taxon>Eukaryota</taxon>
        <taxon>Viridiplantae</taxon>
        <taxon>Streptophyta</taxon>
        <taxon>Embryophyta</taxon>
        <taxon>Tracheophyta</taxon>
        <taxon>Spermatophyta</taxon>
        <taxon>Magnoliopsida</taxon>
        <taxon>Liliopsida</taxon>
        <taxon>Asparagales</taxon>
        <taxon>Iridaceae</taxon>
        <taxon>Iridoideae</taxon>
        <taxon>Irideae</taxon>
        <taxon>Iris</taxon>
    </lineage>
</organism>
<protein>
    <submittedName>
        <fullName evidence="1">Type 2 DNA topoisomerase 6 subunit B-like isoform X1</fullName>
    </submittedName>
</protein>
<reference evidence="1" key="1">
    <citation type="journal article" date="2023" name="GigaByte">
        <title>Genome assembly of the bearded iris, Iris pallida Lam.</title>
        <authorList>
            <person name="Bruccoleri R.E."/>
            <person name="Oakeley E.J."/>
            <person name="Faust A.M.E."/>
            <person name="Altorfer M."/>
            <person name="Dessus-Babus S."/>
            <person name="Burckhardt D."/>
            <person name="Oertli M."/>
            <person name="Naumann U."/>
            <person name="Petersen F."/>
            <person name="Wong J."/>
        </authorList>
    </citation>
    <scope>NUCLEOTIDE SEQUENCE</scope>
    <source>
        <strain evidence="1">GSM-AAB239-AS_SAM_17_03QT</strain>
    </source>
</reference>